<name>A0A0S4QJM8_9ACTN</name>
<dbReference type="Gene3D" id="3.20.20.80">
    <property type="entry name" value="Glycosidases"/>
    <property type="match status" value="1"/>
</dbReference>
<dbReference type="Pfam" id="PF00128">
    <property type="entry name" value="Alpha-amylase"/>
    <property type="match status" value="1"/>
</dbReference>
<dbReference type="NCBIfam" id="TIGR02401">
    <property type="entry name" value="trehalose_TreY"/>
    <property type="match status" value="1"/>
</dbReference>
<sequence>MSADWPGGPDRTGPAERHAPDRRRDGGAGRGGGPRQGGPHDGGERRGIPTGTYRLQLHMEFGFTDAAVIIPYLSALGVSHLYLSPILEAAPGSTHGYDVVDHTQINPELGGLGGLRRLVAAARRAGLALIADVVPNHMAVLTPGTTNTAWWSVLREGPDSPYASWFDIDWDSPENPGRVLLPLLGQSLADSLAADEISVEQDEDGEWVIVYYDHVLPVAAGTADPSDVAATLDAQYYRLCWWRVGGTELNYRRFFDISSLAGLRQEDPDVFAATHRLLIEQVRSGNLEGLRIDHPDGLADPEEYLRQLSDATGGVWTVIEKIIEREEALPDNWACDGTTGYDALNRLTRLFLDPVSARTMGTLYTEVTGRSPDFALVARQAKMDVLTSVLRPEVDRLTGLALAEARRDRADLTRAGLREALREVLAAFEVYRAYIRPDGTPSLEARGHIVRACEQARLTLPGRTSEIDLIEDLALAGPPEFVVRFQQTCGPVMAKGVEDTAFYRYVPMVALNEVGGAPGDFPAYPTGHPRSAVNEFHEANISTQRTWPLTMTTLSTHDTKRSEDVRARLAVLSEDPRGWADIVRRLARLGERHADPEAGWPDPVTMYLLVQTLVGAWPISAERVSQYMVKAVREAKHFTTWADTDPSYEAALTNYIEGALEDEDFVAALDTYVSTLVELGRQNSLAQKLLQLTMPGIPDVYQGQELWDHSLVDPDNRRPVNFGERTKMLTELGVEPGSELAAPKRPPLLDDSGAAKLLVVARALRIRRDHPEWFGEHGSYRPLWASGSAAEHVVAFCRAESVVTVVPRLVLGLRRGGGWRDTTVTLPEGRWADVLTGRRHDGGTAYVLRLLRDFPVSLLIRTP</sequence>
<dbReference type="InterPro" id="IPR017853">
    <property type="entry name" value="GH"/>
</dbReference>
<reference evidence="4" key="1">
    <citation type="submission" date="2015-11" db="EMBL/GenBank/DDBJ databases">
        <authorList>
            <person name="Varghese N."/>
        </authorList>
    </citation>
    <scope>NUCLEOTIDE SEQUENCE [LARGE SCALE GENOMIC DNA]</scope>
    <source>
        <strain evidence="4">DSM 45899</strain>
    </source>
</reference>
<evidence type="ECO:0000256" key="1">
    <source>
        <dbReference type="SAM" id="MobiDB-lite"/>
    </source>
</evidence>
<dbReference type="InterPro" id="IPR013797">
    <property type="entry name" value="Maltooligo_trehalose_synth_4"/>
</dbReference>
<dbReference type="PANTHER" id="PTHR10357">
    <property type="entry name" value="ALPHA-AMYLASE FAMILY MEMBER"/>
    <property type="match status" value="1"/>
</dbReference>
<feature type="compositionally biased region" description="Gly residues" evidence="1">
    <location>
        <begin position="28"/>
        <end position="40"/>
    </location>
</feature>
<dbReference type="GO" id="GO:0005992">
    <property type="term" value="P:trehalose biosynthetic process"/>
    <property type="evidence" value="ECO:0007669"/>
    <property type="project" value="TreeGrafter"/>
</dbReference>
<dbReference type="InterPro" id="IPR006047">
    <property type="entry name" value="GH13_cat_dom"/>
</dbReference>
<evidence type="ECO:0000259" key="2">
    <source>
        <dbReference type="SMART" id="SM00642"/>
    </source>
</evidence>
<dbReference type="SUPFAM" id="SSF51445">
    <property type="entry name" value="(Trans)glycosidases"/>
    <property type="match status" value="1"/>
</dbReference>
<evidence type="ECO:0000313" key="4">
    <source>
        <dbReference type="Proteomes" id="UP000198802"/>
    </source>
</evidence>
<dbReference type="Gene3D" id="3.30.1590.10">
    <property type="entry name" value="Maltooligosyl trehalose synthase, domain 2"/>
    <property type="match status" value="1"/>
</dbReference>
<dbReference type="Gene3D" id="1.10.150.200">
    <property type="entry name" value="Maltooligosyl trehalose synthase, domain 3"/>
    <property type="match status" value="1"/>
</dbReference>
<organism evidence="3 4">
    <name type="scientific">Parafrankia irregularis</name>
    <dbReference type="NCBI Taxonomy" id="795642"/>
    <lineage>
        <taxon>Bacteria</taxon>
        <taxon>Bacillati</taxon>
        <taxon>Actinomycetota</taxon>
        <taxon>Actinomycetes</taxon>
        <taxon>Frankiales</taxon>
        <taxon>Frankiaceae</taxon>
        <taxon>Parafrankia</taxon>
    </lineage>
</organism>
<dbReference type="Proteomes" id="UP000198802">
    <property type="component" value="Unassembled WGS sequence"/>
</dbReference>
<keyword evidence="4" id="KW-1185">Reference proteome</keyword>
<dbReference type="EMBL" id="FAOZ01000006">
    <property type="protein sequence ID" value="CUU55803.1"/>
    <property type="molecule type" value="Genomic_DNA"/>
</dbReference>
<dbReference type="AlphaFoldDB" id="A0A0S4QJM8"/>
<protein>
    <submittedName>
        <fullName evidence="3">(1-&gt;4)-alpha-D-glucan 1-alpha-D-glucosylmutase</fullName>
    </submittedName>
</protein>
<feature type="region of interest" description="Disordered" evidence="1">
    <location>
        <begin position="1"/>
        <end position="49"/>
    </location>
</feature>
<dbReference type="GO" id="GO:0030980">
    <property type="term" value="P:alpha-glucan catabolic process"/>
    <property type="evidence" value="ECO:0007669"/>
    <property type="project" value="TreeGrafter"/>
</dbReference>
<gene>
    <name evidence="3" type="ORF">Ga0074812_10657</name>
</gene>
<dbReference type="PANTHER" id="PTHR10357:SF216">
    <property type="entry name" value="MALTOOLIGOSYL TREHALOSE SYNTHASE-RELATED"/>
    <property type="match status" value="1"/>
</dbReference>
<dbReference type="InterPro" id="IPR012767">
    <property type="entry name" value="Trehalose_TreY"/>
</dbReference>
<feature type="compositionally biased region" description="Basic and acidic residues" evidence="1">
    <location>
        <begin position="13"/>
        <end position="27"/>
    </location>
</feature>
<dbReference type="CDD" id="cd11336">
    <property type="entry name" value="AmyAc_MTSase"/>
    <property type="match status" value="1"/>
</dbReference>
<proteinExistence type="predicted"/>
<dbReference type="Gene3D" id="1.10.10.470">
    <property type="entry name" value="Maltooligosyl trehalose synthase, domain 4"/>
    <property type="match status" value="1"/>
</dbReference>
<dbReference type="SMART" id="SM00642">
    <property type="entry name" value="Aamy"/>
    <property type="match status" value="1"/>
</dbReference>
<accession>A0A0S4QJM8</accession>
<feature type="domain" description="Glycosyl hydrolase family 13 catalytic" evidence="2">
    <location>
        <begin position="56"/>
        <end position="733"/>
    </location>
</feature>
<evidence type="ECO:0000313" key="3">
    <source>
        <dbReference type="EMBL" id="CUU55803.1"/>
    </source>
</evidence>
<dbReference type="GO" id="GO:0047470">
    <property type="term" value="F:(1,4)-alpha-D-glucan 1-alpha-D-glucosylmutase activity"/>
    <property type="evidence" value="ECO:0007669"/>
    <property type="project" value="TreeGrafter"/>
</dbReference>